<comment type="caution">
    <text evidence="4">The sequence shown here is derived from an EMBL/GenBank/DDBJ whole genome shotgun (WGS) entry which is preliminary data.</text>
</comment>
<keyword evidence="2" id="KW-0489">Methyltransferase</keyword>
<reference evidence="4" key="1">
    <citation type="journal article" date="2015" name="Nature">
        <title>Complex archaea that bridge the gap between prokaryotes and eukaryotes.</title>
        <authorList>
            <person name="Spang A."/>
            <person name="Saw J.H."/>
            <person name="Jorgensen S.L."/>
            <person name="Zaremba-Niedzwiedzka K."/>
            <person name="Martijn J."/>
            <person name="Lind A.E."/>
            <person name="van Eijk R."/>
            <person name="Schleper C."/>
            <person name="Guy L."/>
            <person name="Ettema T.J."/>
        </authorList>
    </citation>
    <scope>NUCLEOTIDE SEQUENCE</scope>
</reference>
<evidence type="ECO:0000256" key="1">
    <source>
        <dbReference type="ARBA" id="ARBA00007137"/>
    </source>
</evidence>
<dbReference type="Gene3D" id="3.20.20.480">
    <property type="entry name" value="Trimethylamine methyltransferase-like"/>
    <property type="match status" value="1"/>
</dbReference>
<dbReference type="AlphaFoldDB" id="A0A0F9BH35"/>
<accession>A0A0F9BH35</accession>
<dbReference type="Pfam" id="PF06253">
    <property type="entry name" value="MTTB"/>
    <property type="match status" value="1"/>
</dbReference>
<comment type="similarity">
    <text evidence="1">Belongs to the trimethylamine methyltransferase family.</text>
</comment>
<dbReference type="GO" id="GO:0008168">
    <property type="term" value="F:methyltransferase activity"/>
    <property type="evidence" value="ECO:0007669"/>
    <property type="project" value="UniProtKB-KW"/>
</dbReference>
<dbReference type="EMBL" id="LAZR01040985">
    <property type="protein sequence ID" value="KKL13132.1"/>
    <property type="molecule type" value="Genomic_DNA"/>
</dbReference>
<proteinExistence type="inferred from homology"/>
<feature type="non-terminal residue" evidence="4">
    <location>
        <position position="455"/>
    </location>
</feature>
<protein>
    <recommendedName>
        <fullName evidence="5">Trimethylamine methyltransferase</fullName>
    </recommendedName>
</protein>
<dbReference type="GO" id="GO:0032259">
    <property type="term" value="P:methylation"/>
    <property type="evidence" value="ECO:0007669"/>
    <property type="project" value="UniProtKB-KW"/>
</dbReference>
<organism evidence="4">
    <name type="scientific">marine sediment metagenome</name>
    <dbReference type="NCBI Taxonomy" id="412755"/>
    <lineage>
        <taxon>unclassified sequences</taxon>
        <taxon>metagenomes</taxon>
        <taxon>ecological metagenomes</taxon>
    </lineage>
</organism>
<dbReference type="GO" id="GO:0015948">
    <property type="term" value="P:methanogenesis"/>
    <property type="evidence" value="ECO:0007669"/>
    <property type="project" value="InterPro"/>
</dbReference>
<evidence type="ECO:0008006" key="5">
    <source>
        <dbReference type="Google" id="ProtNLM"/>
    </source>
</evidence>
<gene>
    <name evidence="4" type="ORF">LCGC14_2528820</name>
</gene>
<dbReference type="InterPro" id="IPR010426">
    <property type="entry name" value="MTTB_MeTrfase"/>
</dbReference>
<evidence type="ECO:0000256" key="3">
    <source>
        <dbReference type="ARBA" id="ARBA00022679"/>
    </source>
</evidence>
<dbReference type="InterPro" id="IPR038601">
    <property type="entry name" value="MttB-like_sf"/>
</dbReference>
<evidence type="ECO:0000256" key="2">
    <source>
        <dbReference type="ARBA" id="ARBA00022603"/>
    </source>
</evidence>
<evidence type="ECO:0000313" key="4">
    <source>
        <dbReference type="EMBL" id="KKL13132.1"/>
    </source>
</evidence>
<sequence length="455" mass="50180">MKRPLFLSTEKAARVHAATVQVLEKTGVLLDHSEAESLYLEAGATKDKEGRILIPRHMVEEALEKAHAEIQMYDRDGEASILVRDGNTYFGTGSDALYNIDRKSGERRCSTLSDVADNVRIADGLKGFDFMMSMALPNDVEQHRLYPAVFTEMVKNTNKPIVTTLTTLEDIKSIHLIASMVAGGEQQLKEKPFFLAYLEPISPLKMDNSGTQRLLYCAENEIPFMYAAGANSGTGAPITPEGGVVQGTAESLAGLILAMLKNEATKFVYGANTSSVDMKSMLVCYGAPEWFKTVAMYADMGKYYNLPSWGTAGCSDAFFVDAQAAMEAYEGILFALQSESTLAHDVGYLAHGELYDARMLVLTDAMIGRAKHILKAVDLSEENLAVDVINEVARCDDLYLAQPHTAERFRESLWMPPTFIERRKTEDRENASELKDLLSEAVDRISTSHKPKALA</sequence>
<name>A0A0F9BH35_9ZZZZ</name>
<keyword evidence="3" id="KW-0808">Transferase</keyword>